<proteinExistence type="predicted"/>
<dbReference type="AlphaFoldDB" id="A0A433ZYW3"/>
<protein>
    <submittedName>
        <fullName evidence="1">Uncharacterized protein</fullName>
    </submittedName>
</protein>
<comment type="caution">
    <text evidence="1">The sequence shown here is derived from an EMBL/GenBank/DDBJ whole genome shotgun (WGS) entry which is preliminary data.</text>
</comment>
<evidence type="ECO:0000313" key="1">
    <source>
        <dbReference type="EMBL" id="RUT67217.1"/>
    </source>
</evidence>
<dbReference type="Gene3D" id="3.40.91.80">
    <property type="match status" value="1"/>
</dbReference>
<name>A0A433ZYW3_MORMO</name>
<reference evidence="1 2" key="1">
    <citation type="submission" date="2017-08" db="EMBL/GenBank/DDBJ databases">
        <title>Draft genome sequence of pheromone producing symbiont Morganella morganii, of the female New Zealand grass grub Costelytra giveni.</title>
        <authorList>
            <person name="Laugraud A."/>
            <person name="Young S.D."/>
            <person name="Hurst M.H."/>
        </authorList>
    </citation>
    <scope>NUCLEOTIDE SEQUENCE [LARGE SCALE GENOMIC DNA]</scope>
    <source>
        <strain evidence="1 2">MMsCG</strain>
    </source>
</reference>
<organism evidence="1 2">
    <name type="scientific">Morganella morganii</name>
    <name type="common">Proteus morganii</name>
    <dbReference type="NCBI Taxonomy" id="582"/>
    <lineage>
        <taxon>Bacteria</taxon>
        <taxon>Pseudomonadati</taxon>
        <taxon>Pseudomonadota</taxon>
        <taxon>Gammaproteobacteria</taxon>
        <taxon>Enterobacterales</taxon>
        <taxon>Morganellaceae</taxon>
        <taxon>Morganella</taxon>
    </lineage>
</organism>
<evidence type="ECO:0000313" key="2">
    <source>
        <dbReference type="Proteomes" id="UP000286908"/>
    </source>
</evidence>
<gene>
    <name evidence="1" type="ORF">CKG00_13230</name>
</gene>
<accession>A0A433ZYW3</accession>
<sequence>MNSGIQNLIRLHDDEEKKFADFIKTTRKKLISAPKVAAQKATASNQELIVGLLEKQKVTQAIIQLRELAYDEFLK</sequence>
<dbReference type="EMBL" id="NRQY01000001">
    <property type="protein sequence ID" value="RUT67217.1"/>
    <property type="molecule type" value="Genomic_DNA"/>
</dbReference>
<dbReference type="Proteomes" id="UP000286908">
    <property type="component" value="Unassembled WGS sequence"/>
</dbReference>
<dbReference type="InterPro" id="IPR038365">
    <property type="entry name" value="EcoRII_C_sf"/>
</dbReference>